<sequence>MDDSDDSSSESSDTILDLHQDNSGEIPFTTPLAEDLTDEDKFLSDESSLTSLVLKDDEPPKIKPRPFQREMFEESLRRNIIVAMDTGSGKTHIAVMRMLHELENIPSNQIIWFLAPTVYLCSQQFDYIQSQISAVEVKFLSGADGVDHWSTQSHWDAVLLNVKVVVSTYQILLDALSHDFVQMASLALIVFDEAHNCVDKYPGAMLMRNFYWPRKRKGLNVPHILGLTASPVMRSSTSSLTTIEKTLDAICRTPSKHRAELRLQVKLPALSQVYYKACAAEGSVGALPRTMTTLAEAYNNRNLQEDPEYLTILKDNTKRGREKLDKVRMSGKTPCADQLKSFTGTAQKIWEDLGTWSAEYYIAEVVLKVLSDARKSDNSLGIWDISGAEKQYLAKALRGVELNPGYIHGPILSSQTTDKVEKMLDVLLQSAGEHFSGIIFVQERAVARVLAKLISIHPKTRHRFDVGFMVGTSTYNRRSGKMGELINLDEQKNTLAMFKKGKINLVIATSVLEEGIDVPACNLVLCSQKPANLKSFIQRRGRARHHDSRLVLLLSEGDKVEQWQQMEDDMKAIYENEMRTLQEQLVKEDAEEHDGRTFTVPTTSALLDLDNAVRHLYYFCATLPSNEYVDLRPDFECIQVAGGLTTASVTLPISVHEAVRTAKGKNAWQSEKNAIKDAAFEAYIALYRVGLVNDNLLPLLRHDAIIDELRTSAVETRASIVSVHEQMNPWIELAHAWIDILGPEGAGNICQATITVGDLELELFLPAPIFHATFHVYWDLETELLVSIIPKPTFVTLPIEDSIGRLPGDTMALLQAAFGARFPVDQWKTLPIQFVSHIEKPLQELLGRDDTINAYDSLSGALIRDKFDPNVVYTFRELLQSKPDIESVQYPYQGYQDAPKDSAHLSLNRVPRRNDFLHQVVHDTNAKSTTKQFAHVLPLARCTVDELPFKLVQFGRLIPSIMHRLETVFIAQELSRTILHEVQISNLSLILTAISASVAREDSNYQRLEFLGDSVLKTCASIQLIGEYPLWHEGYLSGKKDRLVSNSRLSRAAMEIGLDRFILTKPFTGNKWRPQYVQDLVALPIVDLKRDMSTKVLADVVEALIGAATVDGGIPKALACMQTFLHELEWKPLEERRMFLHSRTPEVELPATLQPLETLIGYSFTRKALLIEAMTHASCNSGSGSLERFEFLGDSILDNIIVTAMWETDLSHYQMHLLRTALVNADFLAFICMEWSIQHETIDLDVECANKQKAHISENYKTVSWALWRFMRHMSPKLGFEQAVTAARHAELRTEVKHAIEHGSHYPWALLSRLRAHKYYSDIIESLLGAVWIDSGSFDVCREIVTRMGIIPYLDRILKDGVHVLHPKEELGMLADDQKVKYVMEKVQIDKEDADDVVAEEQQERQSVCTVFVGEKCVVSLTANIGKDVLRTMAAEKAVEILKAREKGIDDEEMEIERLEKENIINDTHMADDW</sequence>
<gene>
    <name evidence="21" type="ORF">PAC_02871</name>
</gene>
<evidence type="ECO:0000256" key="9">
    <source>
        <dbReference type="ARBA" id="ARBA00022840"/>
    </source>
</evidence>
<evidence type="ECO:0000256" key="3">
    <source>
        <dbReference type="ARBA" id="ARBA00022721"/>
    </source>
</evidence>
<feature type="domain" description="RNase III" evidence="17">
    <location>
        <begin position="1153"/>
        <end position="1336"/>
    </location>
</feature>
<comment type="cofactor">
    <cofactor evidence="2">
        <name>Mg(2+)</name>
        <dbReference type="ChEBI" id="CHEBI:18420"/>
    </cofactor>
</comment>
<dbReference type="FunFam" id="1.10.1520.10:FF:000032">
    <property type="entry name" value="Dicer-like protein 2"/>
    <property type="match status" value="1"/>
</dbReference>
<keyword evidence="5" id="KW-0677">Repeat</keyword>
<comment type="cofactor">
    <cofactor evidence="1">
        <name>Mn(2+)</name>
        <dbReference type="ChEBI" id="CHEBI:29035"/>
    </cofactor>
</comment>
<evidence type="ECO:0000256" key="13">
    <source>
        <dbReference type="ARBA" id="ARBA00023211"/>
    </source>
</evidence>
<dbReference type="GO" id="GO:0046872">
    <property type="term" value="F:metal ion binding"/>
    <property type="evidence" value="ECO:0007669"/>
    <property type="project" value="UniProtKB-KW"/>
</dbReference>
<evidence type="ECO:0000256" key="11">
    <source>
        <dbReference type="ARBA" id="ARBA00022884"/>
    </source>
</evidence>
<evidence type="ECO:0000313" key="22">
    <source>
        <dbReference type="Proteomes" id="UP000184330"/>
    </source>
</evidence>
<dbReference type="GO" id="GO:0004525">
    <property type="term" value="F:ribonuclease III activity"/>
    <property type="evidence" value="ECO:0007669"/>
    <property type="project" value="InterPro"/>
</dbReference>
<keyword evidence="22" id="KW-1185">Reference proteome</keyword>
<feature type="domain" description="RNase III" evidence="17">
    <location>
        <begin position="971"/>
        <end position="1113"/>
    </location>
</feature>
<feature type="domain" description="Dicer dsRNA-binding fold" evidence="20">
    <location>
        <begin position="612"/>
        <end position="706"/>
    </location>
</feature>
<evidence type="ECO:0000256" key="2">
    <source>
        <dbReference type="ARBA" id="ARBA00001946"/>
    </source>
</evidence>
<evidence type="ECO:0000259" key="17">
    <source>
        <dbReference type="PROSITE" id="PS50142"/>
    </source>
</evidence>
<evidence type="ECO:0000256" key="5">
    <source>
        <dbReference type="ARBA" id="ARBA00022737"/>
    </source>
</evidence>
<dbReference type="GO" id="GO:0005634">
    <property type="term" value="C:nucleus"/>
    <property type="evidence" value="ECO:0007669"/>
    <property type="project" value="TreeGrafter"/>
</dbReference>
<dbReference type="Gene3D" id="3.30.160.380">
    <property type="entry name" value="Dicer dimerisation domain"/>
    <property type="match status" value="1"/>
</dbReference>
<dbReference type="InterPro" id="IPR036389">
    <property type="entry name" value="RNase_III_sf"/>
</dbReference>
<dbReference type="PROSITE" id="PS51192">
    <property type="entry name" value="HELICASE_ATP_BIND_1"/>
    <property type="match status" value="1"/>
</dbReference>
<dbReference type="GO" id="GO:0003723">
    <property type="term" value="F:RNA binding"/>
    <property type="evidence" value="ECO:0007669"/>
    <property type="project" value="UniProtKB-UniRule"/>
</dbReference>
<evidence type="ECO:0000256" key="14">
    <source>
        <dbReference type="ARBA" id="ARBA00025403"/>
    </source>
</evidence>
<dbReference type="GO" id="GO:0030422">
    <property type="term" value="P:siRNA processing"/>
    <property type="evidence" value="ECO:0007669"/>
    <property type="project" value="TreeGrafter"/>
</dbReference>
<dbReference type="Pfam" id="PF00636">
    <property type="entry name" value="Ribonuclease_3"/>
    <property type="match status" value="2"/>
</dbReference>
<protein>
    <submittedName>
        <fullName evidence="21">Related to Dcl-2 dicer RNA helicase/RNAseIII CAF</fullName>
    </submittedName>
</protein>
<dbReference type="GO" id="GO:0004386">
    <property type="term" value="F:helicase activity"/>
    <property type="evidence" value="ECO:0007669"/>
    <property type="project" value="UniProtKB-KW"/>
</dbReference>
<dbReference type="SUPFAM" id="SSF69065">
    <property type="entry name" value="RNase III domain-like"/>
    <property type="match status" value="2"/>
</dbReference>
<name>A0A1L7WJS0_9HELO</name>
<keyword evidence="4" id="KW-0479">Metal-binding</keyword>
<dbReference type="Gene3D" id="3.40.50.300">
    <property type="entry name" value="P-loop containing nucleotide triphosphate hydrolases"/>
    <property type="match status" value="2"/>
</dbReference>
<feature type="region of interest" description="Disordered" evidence="16">
    <location>
        <begin position="1"/>
        <end position="30"/>
    </location>
</feature>
<dbReference type="CDD" id="cd00593">
    <property type="entry name" value="RIBOc"/>
    <property type="match status" value="2"/>
</dbReference>
<evidence type="ECO:0000256" key="7">
    <source>
        <dbReference type="ARBA" id="ARBA00022801"/>
    </source>
</evidence>
<dbReference type="OrthoDB" id="416741at2759"/>
<comment type="function">
    <text evidence="14">Dicer-like endonuclease involved in cleaving double-stranded RNA in the RNA interference (RNAi) pathway. Produces 21 to 25 bp dsRNAs (siRNAs) which target the selective destruction of homologous RNAs leading to sequence-specific suppression of gene expression, called post-transcriptional gene silencing (PTGS). Part of a broad host defense response against viral infection and transposons.</text>
</comment>
<accession>A0A1L7WJS0</accession>
<dbReference type="InterPro" id="IPR011545">
    <property type="entry name" value="DEAD/DEAH_box_helicase_dom"/>
</dbReference>
<evidence type="ECO:0000256" key="16">
    <source>
        <dbReference type="SAM" id="MobiDB-lite"/>
    </source>
</evidence>
<evidence type="ECO:0000256" key="10">
    <source>
        <dbReference type="ARBA" id="ARBA00022842"/>
    </source>
</evidence>
<dbReference type="STRING" id="576137.A0A1L7WJS0"/>
<dbReference type="PROSITE" id="PS51194">
    <property type="entry name" value="HELICASE_CTER"/>
    <property type="match status" value="1"/>
</dbReference>
<dbReference type="Pfam" id="PF00271">
    <property type="entry name" value="Helicase_C"/>
    <property type="match status" value="1"/>
</dbReference>
<dbReference type="PROSITE" id="PS00517">
    <property type="entry name" value="RNASE_3_1"/>
    <property type="match status" value="2"/>
</dbReference>
<feature type="domain" description="Helicase C-terminal" evidence="19">
    <location>
        <begin position="419"/>
        <end position="589"/>
    </location>
</feature>
<dbReference type="PANTHER" id="PTHR14950:SF37">
    <property type="entry name" value="ENDORIBONUCLEASE DICER"/>
    <property type="match status" value="1"/>
</dbReference>
<dbReference type="GO" id="GO:0005524">
    <property type="term" value="F:ATP binding"/>
    <property type="evidence" value="ECO:0007669"/>
    <property type="project" value="UniProtKB-KW"/>
</dbReference>
<keyword evidence="9" id="KW-0067">ATP-binding</keyword>
<dbReference type="Pfam" id="PF00270">
    <property type="entry name" value="DEAD"/>
    <property type="match status" value="1"/>
</dbReference>
<evidence type="ECO:0000256" key="15">
    <source>
        <dbReference type="PROSITE-ProRule" id="PRU00657"/>
    </source>
</evidence>
<keyword evidence="6" id="KW-0547">Nucleotide-binding</keyword>
<organism evidence="21 22">
    <name type="scientific">Phialocephala subalpina</name>
    <dbReference type="NCBI Taxonomy" id="576137"/>
    <lineage>
        <taxon>Eukaryota</taxon>
        <taxon>Fungi</taxon>
        <taxon>Dikarya</taxon>
        <taxon>Ascomycota</taxon>
        <taxon>Pezizomycotina</taxon>
        <taxon>Leotiomycetes</taxon>
        <taxon>Helotiales</taxon>
        <taxon>Mollisiaceae</taxon>
        <taxon>Phialocephala</taxon>
        <taxon>Phialocephala fortinii species complex</taxon>
    </lineage>
</organism>
<feature type="domain" description="Helicase ATP-binding" evidence="18">
    <location>
        <begin position="71"/>
        <end position="231"/>
    </location>
</feature>
<evidence type="ECO:0000313" key="21">
    <source>
        <dbReference type="EMBL" id="CZR52993.1"/>
    </source>
</evidence>
<evidence type="ECO:0000256" key="4">
    <source>
        <dbReference type="ARBA" id="ARBA00022723"/>
    </source>
</evidence>
<dbReference type="SMART" id="SM00487">
    <property type="entry name" value="DEXDc"/>
    <property type="match status" value="1"/>
</dbReference>
<dbReference type="SUPFAM" id="SSF52540">
    <property type="entry name" value="P-loop containing nucleoside triphosphate hydrolases"/>
    <property type="match status" value="1"/>
</dbReference>
<dbReference type="InterPro" id="IPR005034">
    <property type="entry name" value="Dicer_dimerisation"/>
</dbReference>
<evidence type="ECO:0000256" key="12">
    <source>
        <dbReference type="ARBA" id="ARBA00023118"/>
    </source>
</evidence>
<evidence type="ECO:0000259" key="19">
    <source>
        <dbReference type="PROSITE" id="PS51194"/>
    </source>
</evidence>
<dbReference type="InterPro" id="IPR000999">
    <property type="entry name" value="RNase_III_dom"/>
</dbReference>
<dbReference type="Proteomes" id="UP000184330">
    <property type="component" value="Unassembled WGS sequence"/>
</dbReference>
<dbReference type="InterPro" id="IPR014001">
    <property type="entry name" value="Helicase_ATP-bd"/>
</dbReference>
<proteinExistence type="inferred from homology"/>
<dbReference type="InterPro" id="IPR001650">
    <property type="entry name" value="Helicase_C-like"/>
</dbReference>
<dbReference type="EMBL" id="FJOG01000003">
    <property type="protein sequence ID" value="CZR52993.1"/>
    <property type="molecule type" value="Genomic_DNA"/>
</dbReference>
<keyword evidence="12" id="KW-0051">Antiviral defense</keyword>
<keyword evidence="8 21" id="KW-0347">Helicase</keyword>
<dbReference type="PROSITE" id="PS50142">
    <property type="entry name" value="RNASE_3_2"/>
    <property type="match status" value="2"/>
</dbReference>
<dbReference type="GO" id="GO:0005737">
    <property type="term" value="C:cytoplasm"/>
    <property type="evidence" value="ECO:0007669"/>
    <property type="project" value="TreeGrafter"/>
</dbReference>
<comment type="similarity">
    <text evidence="15">Belongs to the helicase family. Dicer subfamily.</text>
</comment>
<evidence type="ECO:0000259" key="20">
    <source>
        <dbReference type="PROSITE" id="PS51327"/>
    </source>
</evidence>
<evidence type="ECO:0000256" key="6">
    <source>
        <dbReference type="ARBA" id="ARBA00022741"/>
    </source>
</evidence>
<dbReference type="CDD" id="cd18034">
    <property type="entry name" value="DEXHc_dicer"/>
    <property type="match status" value="1"/>
</dbReference>
<dbReference type="Gene3D" id="1.10.1520.10">
    <property type="entry name" value="Ribonuclease III domain"/>
    <property type="match status" value="2"/>
</dbReference>
<evidence type="ECO:0000256" key="8">
    <source>
        <dbReference type="ARBA" id="ARBA00022806"/>
    </source>
</evidence>
<keyword evidence="7" id="KW-0378">Hydrolase</keyword>
<dbReference type="SMART" id="SM00535">
    <property type="entry name" value="RIBOc"/>
    <property type="match status" value="2"/>
</dbReference>
<keyword evidence="3" id="KW-0930">Antiviral protein</keyword>
<evidence type="ECO:0000256" key="1">
    <source>
        <dbReference type="ARBA" id="ARBA00001936"/>
    </source>
</evidence>
<keyword evidence="13" id="KW-0464">Manganese</keyword>
<dbReference type="InterPro" id="IPR038248">
    <property type="entry name" value="Dicer_dimer_sf"/>
</dbReference>
<evidence type="ECO:0000259" key="18">
    <source>
        <dbReference type="PROSITE" id="PS51192"/>
    </source>
</evidence>
<keyword evidence="11 15" id="KW-0694">RNA-binding</keyword>
<dbReference type="PANTHER" id="PTHR14950">
    <property type="entry name" value="DICER-RELATED"/>
    <property type="match status" value="1"/>
</dbReference>
<dbReference type="GO" id="GO:0051607">
    <property type="term" value="P:defense response to virus"/>
    <property type="evidence" value="ECO:0007669"/>
    <property type="project" value="UniProtKB-KW"/>
</dbReference>
<dbReference type="InterPro" id="IPR027417">
    <property type="entry name" value="P-loop_NTPase"/>
</dbReference>
<keyword evidence="10" id="KW-0460">Magnesium</keyword>
<dbReference type="PROSITE" id="PS51327">
    <property type="entry name" value="DICER_DSRBF"/>
    <property type="match status" value="1"/>
</dbReference>
<dbReference type="GO" id="GO:0050688">
    <property type="term" value="P:regulation of defense response to virus"/>
    <property type="evidence" value="ECO:0007669"/>
    <property type="project" value="UniProtKB-KW"/>
</dbReference>
<reference evidence="21 22" key="1">
    <citation type="submission" date="2016-03" db="EMBL/GenBank/DDBJ databases">
        <authorList>
            <person name="Ploux O."/>
        </authorList>
    </citation>
    <scope>NUCLEOTIDE SEQUENCE [LARGE SCALE GENOMIC DNA]</scope>
    <source>
        <strain evidence="21 22">UAMH 11012</strain>
    </source>
</reference>
<dbReference type="Pfam" id="PF03368">
    <property type="entry name" value="Dicer_dimer"/>
    <property type="match status" value="1"/>
</dbReference>
<dbReference type="SMART" id="SM00490">
    <property type="entry name" value="HELICc"/>
    <property type="match status" value="1"/>
</dbReference>